<evidence type="ECO:0000259" key="4">
    <source>
        <dbReference type="Pfam" id="PF13891"/>
    </source>
</evidence>
<evidence type="ECO:0000313" key="5">
    <source>
        <dbReference type="EMBL" id="JAS05548.1"/>
    </source>
</evidence>
<comment type="subcellular location">
    <subcellularLocation>
        <location evidence="1">Nucleus</location>
    </subcellularLocation>
</comment>
<dbReference type="InterPro" id="IPR025927">
    <property type="entry name" value="Znf_KANL2-like"/>
</dbReference>
<protein>
    <recommendedName>
        <fullName evidence="4">KANL2-like probable zinc-finger domain-containing protein</fullName>
    </recommendedName>
</protein>
<feature type="compositionally biased region" description="Basic residues" evidence="3">
    <location>
        <begin position="488"/>
        <end position="499"/>
    </location>
</feature>
<dbReference type="EMBL" id="GEDC01031750">
    <property type="protein sequence ID" value="JAS05548.1"/>
    <property type="molecule type" value="Transcribed_RNA"/>
</dbReference>
<evidence type="ECO:0000256" key="1">
    <source>
        <dbReference type="ARBA" id="ARBA00004123"/>
    </source>
</evidence>
<feature type="domain" description="KANL2-like probable zinc-finger" evidence="4">
    <location>
        <begin position="397"/>
        <end position="457"/>
    </location>
</feature>
<feature type="compositionally biased region" description="Basic residues" evidence="3">
    <location>
        <begin position="471"/>
        <end position="481"/>
    </location>
</feature>
<dbReference type="PANTHER" id="PTHR16198:SF2">
    <property type="entry name" value="INO80 COMPLEX SUBUNIT D"/>
    <property type="match status" value="1"/>
</dbReference>
<feature type="region of interest" description="Disordered" evidence="3">
    <location>
        <begin position="468"/>
        <end position="503"/>
    </location>
</feature>
<reference evidence="5" key="1">
    <citation type="submission" date="2015-12" db="EMBL/GenBank/DDBJ databases">
        <title>De novo transcriptome assembly of four potential Pierce s Disease insect vectors from Arizona vineyards.</title>
        <authorList>
            <person name="Tassone E.E."/>
        </authorList>
    </citation>
    <scope>NUCLEOTIDE SEQUENCE</scope>
</reference>
<gene>
    <name evidence="5" type="ORF">g.2487</name>
</gene>
<dbReference type="Pfam" id="PF13891">
    <property type="entry name" value="zf-C3HC3H_KANSL2"/>
    <property type="match status" value="1"/>
</dbReference>
<sequence>MQDAFLQDMFNLGGINNTRNNGHIQVSSAGKGTKRDRKGCKKGKIEAIMKNNLVSSKNRIRLASPSIVKKTKQNSSLSNHVLKSGSVIKSEALEIDDPYTFTEPEPQILSLYQGANNLTLPRKVVSLPSNKSNKSSLNMVCIERGGGDTGILKTQNEQNNLPGSKSTDIPARQILAKSNKLTVSSDGSSKTMNRLQADIARSKVIVKRHKNISSRSDIKTECKGSDSYSPSFTKVSLPANRMQRQSTWQKERKLRHEALQRIEKAQHECWEIKRDLYPLGLELSDSEEDGDKEEEEDGRGVYQRHWFMSCVWGNGEGGGGGGRESRLAQVSCELRRRVRQMWRGVQKNPEPESRLVQAVIDASRRQPSESALLLNPKLKVTPKQSRSRVSMLRPQKCCLENICQRAALPCTRHCAQHIMYNVDQLLFAHCTAKFADNTQCCVPVFDITHELPLCPDHRKCDNYDKLYSEHKPKKSSRKKPKPSALTRSTKRGKKKKKPRLSPSSVLSDIEITIKSEPELSVDVVDQVLIHSSSPGSHHASEVFLTDPPQQPDIIQVEDAVEEVSEEVLAIASLDPAELASQASRLLEEHDLTNMLSQIPFSDLFTEDKNGQYGPTREETEELERALEAVDKDVRSLERMTRSLPLTLPLALDPITLLDDVTGVYTTYQNGFTPGTAPIQAQPDLRHS</sequence>
<organism evidence="5">
    <name type="scientific">Clastoptera arizonana</name>
    <name type="common">Arizona spittle bug</name>
    <dbReference type="NCBI Taxonomy" id="38151"/>
    <lineage>
        <taxon>Eukaryota</taxon>
        <taxon>Metazoa</taxon>
        <taxon>Ecdysozoa</taxon>
        <taxon>Arthropoda</taxon>
        <taxon>Hexapoda</taxon>
        <taxon>Insecta</taxon>
        <taxon>Pterygota</taxon>
        <taxon>Neoptera</taxon>
        <taxon>Paraneoptera</taxon>
        <taxon>Hemiptera</taxon>
        <taxon>Auchenorrhyncha</taxon>
        <taxon>Cercopoidea</taxon>
        <taxon>Clastopteridae</taxon>
        <taxon>Clastoptera</taxon>
    </lineage>
</organism>
<dbReference type="AlphaFoldDB" id="A0A1B6BW76"/>
<dbReference type="PANTHER" id="PTHR16198">
    <property type="match status" value="1"/>
</dbReference>
<name>A0A1B6BW76_9HEMI</name>
<evidence type="ECO:0000256" key="2">
    <source>
        <dbReference type="ARBA" id="ARBA00023242"/>
    </source>
</evidence>
<keyword evidence="2" id="KW-0539">Nucleus</keyword>
<evidence type="ECO:0000256" key="3">
    <source>
        <dbReference type="SAM" id="MobiDB-lite"/>
    </source>
</evidence>
<accession>A0A1B6BW76</accession>
<proteinExistence type="predicted"/>
<dbReference type="GO" id="GO:0005634">
    <property type="term" value="C:nucleus"/>
    <property type="evidence" value="ECO:0007669"/>
    <property type="project" value="UniProtKB-SubCell"/>
</dbReference>